<dbReference type="SUPFAM" id="SSF46689">
    <property type="entry name" value="Homeodomain-like"/>
    <property type="match status" value="1"/>
</dbReference>
<dbReference type="InterPro" id="IPR044822">
    <property type="entry name" value="Myb_DNA-bind_4"/>
</dbReference>
<sequence length="441" mass="46668">MASTASSRGAAGGGGGGDGRGGAGSAAAAAAAAASVAIGHALGQAGGAGLTLIQALEGGLHLGNGGEARIGVEHGVVSQRDEFRMEFDDERVAAGRGGGAGDGAGPGAGSDGAGFEEKNDGGSRAEKRWKGDRWTSHESMVLVSAKKQVEEDSSAPVRGGDAKWKQIAHICSSHCVQRTSFQCRKRWNTLLAAYKKIKDWERKNGAESYWLMGGTDLRAKKLPAGFDEGIWNVMDSFLAGRPGVSPKLLAGDSDTPPGDHHASTTADALQADGGTSLLHGSTKAKREKEPALRKKRKRAGGGSQEQQPLAADVEQKKTSTSQEPGTEALDRFSQYMSSIVNRAIECYDRNSELNRNLRREQGENLVAVLGTLASAVRDLVQQNKYSVRTTSDTLRLELSSGHQRVFEFGNVCKSLMPMDKLPECAVQYSALPQSDEKNQIF</sequence>
<feature type="compositionally biased region" description="Gly residues" evidence="1">
    <location>
        <begin position="95"/>
        <end position="112"/>
    </location>
</feature>
<evidence type="ECO:0000313" key="3">
    <source>
        <dbReference type="EMBL" id="OAE21206.1"/>
    </source>
</evidence>
<dbReference type="PROSITE" id="PS50090">
    <property type="entry name" value="MYB_LIKE"/>
    <property type="match status" value="1"/>
</dbReference>
<dbReference type="Proteomes" id="UP000077202">
    <property type="component" value="Unassembled WGS sequence"/>
</dbReference>
<evidence type="ECO:0000256" key="1">
    <source>
        <dbReference type="SAM" id="MobiDB-lite"/>
    </source>
</evidence>
<evidence type="ECO:0000259" key="2">
    <source>
        <dbReference type="PROSITE" id="PS50090"/>
    </source>
</evidence>
<comment type="caution">
    <text evidence="3">The sequence shown here is derived from an EMBL/GenBank/DDBJ whole genome shotgun (WGS) entry which is preliminary data.</text>
</comment>
<feature type="compositionally biased region" description="Basic and acidic residues" evidence="1">
    <location>
        <begin position="115"/>
        <end position="130"/>
    </location>
</feature>
<dbReference type="PANTHER" id="PTHR33492">
    <property type="entry name" value="OSJNBA0043A12.37 PROTEIN-RELATED"/>
    <property type="match status" value="1"/>
</dbReference>
<feature type="compositionally biased region" description="Gly residues" evidence="1">
    <location>
        <begin position="10"/>
        <end position="24"/>
    </location>
</feature>
<protein>
    <recommendedName>
        <fullName evidence="2">Myb-like domain-containing protein</fullName>
    </recommendedName>
</protein>
<dbReference type="AlphaFoldDB" id="A0A176VN40"/>
<proteinExistence type="predicted"/>
<feature type="region of interest" description="Disordered" evidence="1">
    <location>
        <begin position="247"/>
        <end position="327"/>
    </location>
</feature>
<feature type="region of interest" description="Disordered" evidence="1">
    <location>
        <begin position="1"/>
        <end position="25"/>
    </location>
</feature>
<evidence type="ECO:0000313" key="4">
    <source>
        <dbReference type="Proteomes" id="UP000077202"/>
    </source>
</evidence>
<feature type="domain" description="Myb-like" evidence="2">
    <location>
        <begin position="126"/>
        <end position="191"/>
    </location>
</feature>
<name>A0A176VN40_MARPO</name>
<dbReference type="Gene3D" id="1.10.10.60">
    <property type="entry name" value="Homeodomain-like"/>
    <property type="match status" value="1"/>
</dbReference>
<keyword evidence="4" id="KW-1185">Reference proteome</keyword>
<dbReference type="PANTHER" id="PTHR33492:SF4">
    <property type="entry name" value="OS02G0174300 PROTEIN"/>
    <property type="match status" value="1"/>
</dbReference>
<dbReference type="Pfam" id="PF13837">
    <property type="entry name" value="Myb_DNA-bind_4"/>
    <property type="match status" value="1"/>
</dbReference>
<feature type="region of interest" description="Disordered" evidence="1">
    <location>
        <begin position="93"/>
        <end position="130"/>
    </location>
</feature>
<organism evidence="3 4">
    <name type="scientific">Marchantia polymorpha subsp. ruderalis</name>
    <dbReference type="NCBI Taxonomy" id="1480154"/>
    <lineage>
        <taxon>Eukaryota</taxon>
        <taxon>Viridiplantae</taxon>
        <taxon>Streptophyta</taxon>
        <taxon>Embryophyta</taxon>
        <taxon>Marchantiophyta</taxon>
        <taxon>Marchantiopsida</taxon>
        <taxon>Marchantiidae</taxon>
        <taxon>Marchantiales</taxon>
        <taxon>Marchantiaceae</taxon>
        <taxon>Marchantia</taxon>
    </lineage>
</organism>
<dbReference type="EMBL" id="LVLJ01003523">
    <property type="protein sequence ID" value="OAE21206.1"/>
    <property type="molecule type" value="Genomic_DNA"/>
</dbReference>
<reference evidence="3" key="1">
    <citation type="submission" date="2016-03" db="EMBL/GenBank/DDBJ databases">
        <title>Mechanisms controlling the formation of the plant cell surface in tip-growing cells are functionally conserved among land plants.</title>
        <authorList>
            <person name="Honkanen S."/>
            <person name="Jones V.A."/>
            <person name="Morieri G."/>
            <person name="Champion C."/>
            <person name="Hetherington A.J."/>
            <person name="Kelly S."/>
            <person name="Saint-Marcoux D."/>
            <person name="Proust H."/>
            <person name="Prescott H."/>
            <person name="Dolan L."/>
        </authorList>
    </citation>
    <scope>NUCLEOTIDE SEQUENCE [LARGE SCALE GENOMIC DNA]</scope>
    <source>
        <tissue evidence="3">Whole gametophyte</tissue>
    </source>
</reference>
<dbReference type="InterPro" id="IPR001005">
    <property type="entry name" value="SANT/Myb"/>
</dbReference>
<accession>A0A176VN40</accession>
<dbReference type="InterPro" id="IPR009057">
    <property type="entry name" value="Homeodomain-like_sf"/>
</dbReference>
<gene>
    <name evidence="3" type="ORF">AXG93_4012s1370</name>
</gene>